<keyword evidence="3 11" id="KW-0812">Transmembrane</keyword>
<dbReference type="PANTHER" id="PTHR13869:SF21">
    <property type="entry name" value="MYELIN PROTEIN ZERO-LIKE PROTEIN 2"/>
    <property type="match status" value="1"/>
</dbReference>
<comment type="subcellular location">
    <subcellularLocation>
        <location evidence="1">Membrane</location>
        <topology evidence="1">Single-pass type I membrane protein</topology>
    </subcellularLocation>
</comment>
<keyword evidence="9" id="KW-0393">Immunoglobulin domain</keyword>
<dbReference type="InterPro" id="IPR000920">
    <property type="entry name" value="Myelin_P0-rel"/>
</dbReference>
<feature type="region of interest" description="Disordered" evidence="10">
    <location>
        <begin position="192"/>
        <end position="245"/>
    </location>
</feature>
<feature type="chain" id="PRO_5035836259" description="Ig-like domain-containing protein" evidence="12">
    <location>
        <begin position="26"/>
        <end position="273"/>
    </location>
</feature>
<feature type="transmembrane region" description="Helical" evidence="11">
    <location>
        <begin position="151"/>
        <end position="175"/>
    </location>
</feature>
<keyword evidence="15" id="KW-1185">Reference proteome</keyword>
<gene>
    <name evidence="14" type="ORF">AGOR_G00031580</name>
</gene>
<evidence type="ECO:0000256" key="4">
    <source>
        <dbReference type="ARBA" id="ARBA00022729"/>
    </source>
</evidence>
<dbReference type="InterPro" id="IPR036179">
    <property type="entry name" value="Ig-like_dom_sf"/>
</dbReference>
<evidence type="ECO:0000256" key="2">
    <source>
        <dbReference type="ARBA" id="ARBA00007180"/>
    </source>
</evidence>
<dbReference type="InterPro" id="IPR013106">
    <property type="entry name" value="Ig_V-set"/>
</dbReference>
<comment type="similarity">
    <text evidence="2">Belongs to the myelin P0 protein family.</text>
</comment>
<evidence type="ECO:0000256" key="10">
    <source>
        <dbReference type="SAM" id="MobiDB-lite"/>
    </source>
</evidence>
<comment type="caution">
    <text evidence="14">The sequence shown here is derived from an EMBL/GenBank/DDBJ whole genome shotgun (WGS) entry which is preliminary data.</text>
</comment>
<dbReference type="PANTHER" id="PTHR13869">
    <property type="entry name" value="MYELIN P0 RELATED"/>
    <property type="match status" value="1"/>
</dbReference>
<keyword evidence="5 11" id="KW-1133">Transmembrane helix</keyword>
<evidence type="ECO:0000256" key="9">
    <source>
        <dbReference type="ARBA" id="ARBA00023319"/>
    </source>
</evidence>
<dbReference type="AlphaFoldDB" id="A0A8T3E399"/>
<accession>A0A8T3E399</accession>
<evidence type="ECO:0000256" key="1">
    <source>
        <dbReference type="ARBA" id="ARBA00004479"/>
    </source>
</evidence>
<dbReference type="SMART" id="SM00409">
    <property type="entry name" value="IG"/>
    <property type="match status" value="1"/>
</dbReference>
<evidence type="ECO:0000256" key="5">
    <source>
        <dbReference type="ARBA" id="ARBA00022989"/>
    </source>
</evidence>
<dbReference type="Pfam" id="PF07686">
    <property type="entry name" value="V-set"/>
    <property type="match status" value="1"/>
</dbReference>
<sequence>MEGRRFRLFTLLAGLVGAGVLQVSSMKVTVQEEVEAVNGTDVKLQCNFLSSSPISPSAVSVSWNFRPMQGAGEESVFYFQDKPYPPERGRFLGQVVWAGDIARGDASIMLHDVKFTFNGTFSCQVKNPPDVHGTAGELQLRVVQTASFSEIAILATAIGGAIGLVLIILAIFISVKFCRQRSLERELEMSSWDGKDTTVCDPEETLPLNRRQEENDSADDVISEASGRDLSSSEDEKRSLKVTAEITTDTETDTLPLKTLTPIQTTVKPTRFL</sequence>
<keyword evidence="7" id="KW-1015">Disulfide bond</keyword>
<evidence type="ECO:0000256" key="7">
    <source>
        <dbReference type="ARBA" id="ARBA00023157"/>
    </source>
</evidence>
<evidence type="ECO:0000256" key="8">
    <source>
        <dbReference type="ARBA" id="ARBA00023180"/>
    </source>
</evidence>
<evidence type="ECO:0000256" key="6">
    <source>
        <dbReference type="ARBA" id="ARBA00023136"/>
    </source>
</evidence>
<feature type="domain" description="Ig-like" evidence="13">
    <location>
        <begin position="24"/>
        <end position="141"/>
    </location>
</feature>
<feature type="signal peptide" evidence="12">
    <location>
        <begin position="1"/>
        <end position="25"/>
    </location>
</feature>
<dbReference type="GO" id="GO:0098609">
    <property type="term" value="P:cell-cell adhesion"/>
    <property type="evidence" value="ECO:0007669"/>
    <property type="project" value="TreeGrafter"/>
</dbReference>
<dbReference type="InterPro" id="IPR007110">
    <property type="entry name" value="Ig-like_dom"/>
</dbReference>
<dbReference type="EMBL" id="JAERUA010000002">
    <property type="protein sequence ID" value="KAI1903861.1"/>
    <property type="molecule type" value="Genomic_DNA"/>
</dbReference>
<dbReference type="Gene3D" id="2.60.40.10">
    <property type="entry name" value="Immunoglobulins"/>
    <property type="match status" value="1"/>
</dbReference>
<evidence type="ECO:0000313" key="14">
    <source>
        <dbReference type="EMBL" id="KAI1903861.1"/>
    </source>
</evidence>
<dbReference type="FunFam" id="2.60.40.10:FF:000193">
    <property type="entry name" value="Myelin protein zero-like 1 like"/>
    <property type="match status" value="1"/>
</dbReference>
<name>A0A8T3E399_9TELE</name>
<evidence type="ECO:0000256" key="11">
    <source>
        <dbReference type="SAM" id="Phobius"/>
    </source>
</evidence>
<dbReference type="PRINTS" id="PR00213">
    <property type="entry name" value="MYELINP0"/>
</dbReference>
<evidence type="ECO:0000313" key="15">
    <source>
        <dbReference type="Proteomes" id="UP000829720"/>
    </source>
</evidence>
<protein>
    <recommendedName>
        <fullName evidence="13">Ig-like domain-containing protein</fullName>
    </recommendedName>
</protein>
<evidence type="ECO:0000259" key="13">
    <source>
        <dbReference type="PROSITE" id="PS50835"/>
    </source>
</evidence>
<keyword evidence="8" id="KW-0325">Glycoprotein</keyword>
<dbReference type="SUPFAM" id="SSF48726">
    <property type="entry name" value="Immunoglobulin"/>
    <property type="match status" value="1"/>
</dbReference>
<keyword evidence="4 12" id="KW-0732">Signal</keyword>
<organism evidence="14 15">
    <name type="scientific">Albula goreensis</name>
    <dbReference type="NCBI Taxonomy" id="1534307"/>
    <lineage>
        <taxon>Eukaryota</taxon>
        <taxon>Metazoa</taxon>
        <taxon>Chordata</taxon>
        <taxon>Craniata</taxon>
        <taxon>Vertebrata</taxon>
        <taxon>Euteleostomi</taxon>
        <taxon>Actinopterygii</taxon>
        <taxon>Neopterygii</taxon>
        <taxon>Teleostei</taxon>
        <taxon>Albuliformes</taxon>
        <taxon>Albulidae</taxon>
        <taxon>Albula</taxon>
    </lineage>
</organism>
<evidence type="ECO:0000256" key="12">
    <source>
        <dbReference type="SAM" id="SignalP"/>
    </source>
</evidence>
<dbReference type="Proteomes" id="UP000829720">
    <property type="component" value="Unassembled WGS sequence"/>
</dbReference>
<dbReference type="InterPro" id="IPR013783">
    <property type="entry name" value="Ig-like_fold"/>
</dbReference>
<evidence type="ECO:0000256" key="3">
    <source>
        <dbReference type="ARBA" id="ARBA00022692"/>
    </source>
</evidence>
<proteinExistence type="inferred from homology"/>
<keyword evidence="6 11" id="KW-0472">Membrane</keyword>
<dbReference type="InterPro" id="IPR003599">
    <property type="entry name" value="Ig_sub"/>
</dbReference>
<dbReference type="PROSITE" id="PS50835">
    <property type="entry name" value="IG_LIKE"/>
    <property type="match status" value="1"/>
</dbReference>
<reference evidence="14" key="1">
    <citation type="submission" date="2021-01" db="EMBL/GenBank/DDBJ databases">
        <authorList>
            <person name="Zahm M."/>
            <person name="Roques C."/>
            <person name="Cabau C."/>
            <person name="Klopp C."/>
            <person name="Donnadieu C."/>
            <person name="Jouanno E."/>
            <person name="Lampietro C."/>
            <person name="Louis A."/>
            <person name="Herpin A."/>
            <person name="Echchiki A."/>
            <person name="Berthelot C."/>
            <person name="Parey E."/>
            <person name="Roest-Crollius H."/>
            <person name="Braasch I."/>
            <person name="Postlethwait J."/>
            <person name="Bobe J."/>
            <person name="Montfort J."/>
            <person name="Bouchez O."/>
            <person name="Begum T."/>
            <person name="Mejri S."/>
            <person name="Adams A."/>
            <person name="Chen W.-J."/>
            <person name="Guiguen Y."/>
        </authorList>
    </citation>
    <scope>NUCLEOTIDE SEQUENCE</scope>
    <source>
        <tissue evidence="14">Blood</tissue>
    </source>
</reference>
<dbReference type="GO" id="GO:0005886">
    <property type="term" value="C:plasma membrane"/>
    <property type="evidence" value="ECO:0007669"/>
    <property type="project" value="TreeGrafter"/>
</dbReference>
<dbReference type="OrthoDB" id="8916449at2759"/>